<keyword evidence="5" id="KW-1185">Reference proteome</keyword>
<reference evidence="4 5" key="1">
    <citation type="submission" date="2015-07" db="EMBL/GenBank/DDBJ databases">
        <title>Draft genome sequence of the Amantichitinum ursilacus IGB-41, a new chitin-degrading bacterium.</title>
        <authorList>
            <person name="Kirstahler P."/>
            <person name="Guenther M."/>
            <person name="Grumaz C."/>
            <person name="Rupp S."/>
            <person name="Zibek S."/>
            <person name="Sohn K."/>
        </authorList>
    </citation>
    <scope>NUCLEOTIDE SEQUENCE [LARGE SCALE GENOMIC DNA]</scope>
    <source>
        <strain evidence="4 5">IGB-41</strain>
    </source>
</reference>
<comment type="caution">
    <text evidence="4">The sequence shown here is derived from an EMBL/GenBank/DDBJ whole genome shotgun (WGS) entry which is preliminary data.</text>
</comment>
<dbReference type="Gene3D" id="3.40.50.2300">
    <property type="match status" value="1"/>
</dbReference>
<feature type="modified residue" description="4-aspartylphosphate" evidence="2">
    <location>
        <position position="55"/>
    </location>
</feature>
<feature type="domain" description="Response regulatory" evidence="3">
    <location>
        <begin position="6"/>
        <end position="119"/>
    </location>
</feature>
<evidence type="ECO:0000256" key="2">
    <source>
        <dbReference type="PROSITE-ProRule" id="PRU00169"/>
    </source>
</evidence>
<dbReference type="AlphaFoldDB" id="A0A0N0GKQ9"/>
<protein>
    <submittedName>
        <fullName evidence="4">Transcriptional regulatory protein OmpR</fullName>
    </submittedName>
</protein>
<dbReference type="Proteomes" id="UP000037939">
    <property type="component" value="Unassembled WGS sequence"/>
</dbReference>
<dbReference type="SMART" id="SM00448">
    <property type="entry name" value="REC"/>
    <property type="match status" value="1"/>
</dbReference>
<organism evidence="4 5">
    <name type="scientific">Amantichitinum ursilacus</name>
    <dbReference type="NCBI Taxonomy" id="857265"/>
    <lineage>
        <taxon>Bacteria</taxon>
        <taxon>Pseudomonadati</taxon>
        <taxon>Pseudomonadota</taxon>
        <taxon>Betaproteobacteria</taxon>
        <taxon>Neisseriales</taxon>
        <taxon>Chitinibacteraceae</taxon>
        <taxon>Amantichitinum</taxon>
    </lineage>
</organism>
<dbReference type="InterPro" id="IPR050595">
    <property type="entry name" value="Bact_response_regulator"/>
</dbReference>
<dbReference type="InterPro" id="IPR001789">
    <property type="entry name" value="Sig_transdc_resp-reg_receiver"/>
</dbReference>
<dbReference type="STRING" id="857265.WG78_21230"/>
<dbReference type="Pfam" id="PF00072">
    <property type="entry name" value="Response_reg"/>
    <property type="match status" value="1"/>
</dbReference>
<dbReference type="PANTHER" id="PTHR44591:SF3">
    <property type="entry name" value="RESPONSE REGULATORY DOMAIN-CONTAINING PROTEIN"/>
    <property type="match status" value="1"/>
</dbReference>
<name>A0A0N0GKQ9_9NEIS</name>
<proteinExistence type="predicted"/>
<dbReference type="GO" id="GO:0000160">
    <property type="term" value="P:phosphorelay signal transduction system"/>
    <property type="evidence" value="ECO:0007669"/>
    <property type="project" value="InterPro"/>
</dbReference>
<dbReference type="InterPro" id="IPR011006">
    <property type="entry name" value="CheY-like_superfamily"/>
</dbReference>
<sequence length="123" mass="13500">MSTELSILYVEDNAMLRATLLEYLEETGHQVVAVATAEDALVELDRQRFHILLTDVSLPGKSGIELGRETYARFPETRIILATGFDLANDQSKINIPGATLLPKPFDLDRVDDALAEIAASLS</sequence>
<dbReference type="SUPFAM" id="SSF52172">
    <property type="entry name" value="CheY-like"/>
    <property type="match status" value="1"/>
</dbReference>
<keyword evidence="1 2" id="KW-0597">Phosphoprotein</keyword>
<dbReference type="PANTHER" id="PTHR44591">
    <property type="entry name" value="STRESS RESPONSE REGULATOR PROTEIN 1"/>
    <property type="match status" value="1"/>
</dbReference>
<dbReference type="EMBL" id="LAQT01000038">
    <property type="protein sequence ID" value="KPC49084.1"/>
    <property type="molecule type" value="Genomic_DNA"/>
</dbReference>
<evidence type="ECO:0000256" key="1">
    <source>
        <dbReference type="ARBA" id="ARBA00022553"/>
    </source>
</evidence>
<dbReference type="RefSeq" id="WP_053939818.1">
    <property type="nucleotide sequence ID" value="NZ_LAQT01000038.1"/>
</dbReference>
<evidence type="ECO:0000259" key="3">
    <source>
        <dbReference type="PROSITE" id="PS50110"/>
    </source>
</evidence>
<evidence type="ECO:0000313" key="4">
    <source>
        <dbReference type="EMBL" id="KPC49084.1"/>
    </source>
</evidence>
<accession>A0A0N0GKQ9</accession>
<dbReference type="OrthoDB" id="9179585at2"/>
<gene>
    <name evidence="4" type="primary">ompR_7</name>
    <name evidence="4" type="ORF">WG78_21230</name>
</gene>
<evidence type="ECO:0000313" key="5">
    <source>
        <dbReference type="Proteomes" id="UP000037939"/>
    </source>
</evidence>
<dbReference type="PROSITE" id="PS50110">
    <property type="entry name" value="RESPONSE_REGULATORY"/>
    <property type="match status" value="1"/>
</dbReference>